<dbReference type="PANTHER" id="PTHR11365">
    <property type="entry name" value="5-OXOPROLINASE RELATED"/>
    <property type="match status" value="1"/>
</dbReference>
<evidence type="ECO:0000259" key="1">
    <source>
        <dbReference type="Pfam" id="PF02538"/>
    </source>
</evidence>
<evidence type="ECO:0000313" key="2">
    <source>
        <dbReference type="EMBL" id="TNM57034.1"/>
    </source>
</evidence>
<reference evidence="2 3" key="1">
    <citation type="submission" date="2019-06" db="EMBL/GenBank/DDBJ databases">
        <authorList>
            <person name="Mardanova A.M."/>
            <person name="Pudova D.S."/>
            <person name="Shagimardanova E.I."/>
            <person name="Gogoleva N.E."/>
            <person name="Lutfullin M.T."/>
            <person name="Hadieva G.F."/>
            <person name="Sharipova M.R."/>
        </authorList>
    </citation>
    <scope>NUCLEOTIDE SEQUENCE [LARGE SCALE GENOMIC DNA]</scope>
    <source>
        <strain evidence="2 3">MG-1</strain>
    </source>
</reference>
<dbReference type="RefSeq" id="WP_139467824.1">
    <property type="nucleotide sequence ID" value="NZ_JABKDD010000004.1"/>
</dbReference>
<feature type="domain" description="Hydantoinase B/oxoprolinase" evidence="1">
    <location>
        <begin position="28"/>
        <end position="555"/>
    </location>
</feature>
<evidence type="ECO:0000313" key="3">
    <source>
        <dbReference type="Proteomes" id="UP000314223"/>
    </source>
</evidence>
<accession>A0A5C4X4W9</accession>
<comment type="caution">
    <text evidence="2">The sequence shown here is derived from an EMBL/GenBank/DDBJ whole genome shotgun (WGS) entry which is preliminary data.</text>
</comment>
<organism evidence="2 3">
    <name type="scientific">Brevibacterium sediminis</name>
    <dbReference type="NCBI Taxonomy" id="1857024"/>
    <lineage>
        <taxon>Bacteria</taxon>
        <taxon>Bacillati</taxon>
        <taxon>Actinomycetota</taxon>
        <taxon>Actinomycetes</taxon>
        <taxon>Micrococcales</taxon>
        <taxon>Brevibacteriaceae</taxon>
        <taxon>Brevibacterium</taxon>
    </lineage>
</organism>
<gene>
    <name evidence="2" type="ORF">FHQ09_05580</name>
</gene>
<dbReference type="GO" id="GO:0005829">
    <property type="term" value="C:cytosol"/>
    <property type="evidence" value="ECO:0007669"/>
    <property type="project" value="TreeGrafter"/>
</dbReference>
<name>A0A5C4X4W9_9MICO</name>
<dbReference type="Pfam" id="PF02538">
    <property type="entry name" value="Hydantoinase_B"/>
    <property type="match status" value="1"/>
</dbReference>
<dbReference type="Proteomes" id="UP000314223">
    <property type="component" value="Unassembled WGS sequence"/>
</dbReference>
<protein>
    <submittedName>
        <fullName evidence="2">Hydantoinase B/oxoprolinase family protein</fullName>
    </submittedName>
</protein>
<dbReference type="EMBL" id="VDMQ01000002">
    <property type="protein sequence ID" value="TNM57034.1"/>
    <property type="molecule type" value="Genomic_DNA"/>
</dbReference>
<dbReference type="PANTHER" id="PTHR11365:SF23">
    <property type="entry name" value="HYPOTHETICAL 5-OXOPROLINASE (EUROFUNG)-RELATED"/>
    <property type="match status" value="1"/>
</dbReference>
<dbReference type="InterPro" id="IPR045079">
    <property type="entry name" value="Oxoprolinase-like"/>
</dbReference>
<sequence>MSETTMPMTGVSLAPEVPHRTWNSVEVDPITLRVIGGALDSMAKEMAQVLYRMAYSSLIRESEDLGAGIFDVYGRELCESDSTPMHCGSIPAYIKGVNRRLAGSYRPGDVILHNHPYHGAAHSPDYGIIIPIFWNDEHIGFAGCTGHVSDIGGNFPGLCMDVVDVWAEGKLMDSMKIYDAGVRNDMLIQHILDNVRTPEQNRGDLEALVSCARIGEKRFVELLETYGLDTVMSASEAWMDYSENMLRSRIRELPNGSYEAPIGYLDDDGKNRGVPLKVAVRVDIEDDEVLIDLTGSNDQVPTAFNVPFEGSVLPVAVSAIRTILLDEETTPEYVPQNDGCFRPVRAYAPEGTIFNPDFPASCFARFSQVNRVFDSINLALAPILPDQAVAGSSSALCAIAYSGVAEDGESYWVYIEINEGSYGGRNGRDGLDAVDALMANTRNNPIEELELNHAMRAERYELRDESPAPGQWRGGIGSVRRWLMMTDTFLGSEADNRSDPPAGVLGGADGVSGSFVRNPGTEREEVLHSKVTQEVVHAGDTLEIRMPSGGGFGDPFKRDPFAVLHDVWDEYLTSEEAARDYGVVVDTERWVVDDAATSALRSRDSQTRNAEN</sequence>
<proteinExistence type="predicted"/>
<dbReference type="InterPro" id="IPR003692">
    <property type="entry name" value="Hydantoinase_B"/>
</dbReference>
<dbReference type="GO" id="GO:0017168">
    <property type="term" value="F:5-oxoprolinase (ATP-hydrolyzing) activity"/>
    <property type="evidence" value="ECO:0007669"/>
    <property type="project" value="TreeGrafter"/>
</dbReference>
<dbReference type="GO" id="GO:0006749">
    <property type="term" value="P:glutathione metabolic process"/>
    <property type="evidence" value="ECO:0007669"/>
    <property type="project" value="TreeGrafter"/>
</dbReference>
<dbReference type="AlphaFoldDB" id="A0A5C4X4W9"/>